<sequence length="47" mass="5315">MSILSIPNKIILFFILIPPGNIILRKQIAPLLYCLDYPWQKTVSSAA</sequence>
<dbReference type="AlphaFoldDB" id="Q3Z757"/>
<dbReference type="Proteomes" id="UP000008289">
    <property type="component" value="Chromosome"/>
</dbReference>
<dbReference type="EMBL" id="CP000027">
    <property type="protein sequence ID" value="AAW39535.1"/>
    <property type="molecule type" value="Genomic_DNA"/>
</dbReference>
<gene>
    <name evidence="1" type="ordered locus">DET1229</name>
</gene>
<dbReference type="KEGG" id="det:DET1229"/>
<organism evidence="1 2">
    <name type="scientific">Dehalococcoides mccartyi (strain ATCC BAA-2266 / KCTC 15142 / 195)</name>
    <name type="common">Dehalococcoides ethenogenes (strain 195)</name>
    <dbReference type="NCBI Taxonomy" id="243164"/>
    <lineage>
        <taxon>Bacteria</taxon>
        <taxon>Bacillati</taxon>
        <taxon>Chloroflexota</taxon>
        <taxon>Dehalococcoidia</taxon>
        <taxon>Dehalococcoidales</taxon>
        <taxon>Dehalococcoidaceae</taxon>
        <taxon>Dehalococcoides</taxon>
    </lineage>
</organism>
<dbReference type="InParanoid" id="Q3Z757"/>
<name>Q3Z757_DEHM1</name>
<keyword evidence="2" id="KW-1185">Reference proteome</keyword>
<evidence type="ECO:0000313" key="1">
    <source>
        <dbReference type="EMBL" id="AAW39535.1"/>
    </source>
</evidence>
<accession>Q3Z757</accession>
<reference evidence="1 2" key="1">
    <citation type="journal article" date="2005" name="Science">
        <title>Genome sequence of the PCE-dechlorinating bacterium Dehalococcoides ethenogenes.</title>
        <authorList>
            <person name="Seshadri R."/>
            <person name="Adrian L."/>
            <person name="Fouts D.E."/>
            <person name="Eisen J.A."/>
            <person name="Phillippy A.M."/>
            <person name="Methe B.A."/>
            <person name="Ward N.L."/>
            <person name="Nelson W.C."/>
            <person name="Deboy R.T."/>
            <person name="Khouri H.M."/>
            <person name="Kolonay J.F."/>
            <person name="Dodson R.J."/>
            <person name="Daugherty S.C."/>
            <person name="Brinkac L.M."/>
            <person name="Sullivan S.A."/>
            <person name="Madupu R."/>
            <person name="Nelson K.E."/>
            <person name="Kang K.H."/>
            <person name="Impraim M."/>
            <person name="Tran K."/>
            <person name="Robinson J.M."/>
            <person name="Forberger H.A."/>
            <person name="Fraser C.M."/>
            <person name="Zinder S.H."/>
            <person name="Heidelberg J.F."/>
        </authorList>
    </citation>
    <scope>NUCLEOTIDE SEQUENCE [LARGE SCALE GENOMIC DNA]</scope>
    <source>
        <strain evidence="2">ATCC BAA-2266 / KCTC 15142 / 195</strain>
    </source>
</reference>
<evidence type="ECO:0000313" key="2">
    <source>
        <dbReference type="Proteomes" id="UP000008289"/>
    </source>
</evidence>
<dbReference type="HOGENOM" id="CLU_3167144_0_0_0"/>
<proteinExistence type="predicted"/>
<protein>
    <submittedName>
        <fullName evidence="1">Uncharacterized protein</fullName>
    </submittedName>
</protein>